<keyword evidence="4" id="KW-1185">Reference proteome</keyword>
<protein>
    <submittedName>
        <fullName evidence="3">Uncharacterized protein</fullName>
    </submittedName>
</protein>
<proteinExistence type="predicted"/>
<keyword evidence="2" id="KW-0812">Transmembrane</keyword>
<evidence type="ECO:0000256" key="1">
    <source>
        <dbReference type="SAM" id="MobiDB-lite"/>
    </source>
</evidence>
<dbReference type="Proteomes" id="UP001216579">
    <property type="component" value="Unassembled WGS sequence"/>
</dbReference>
<gene>
    <name evidence="3" type="ORF">P3G67_20445</name>
</gene>
<organism evidence="3 4">
    <name type="scientific">Streptomyces silvisoli</name>
    <dbReference type="NCBI Taxonomy" id="3034235"/>
    <lineage>
        <taxon>Bacteria</taxon>
        <taxon>Bacillati</taxon>
        <taxon>Actinomycetota</taxon>
        <taxon>Actinomycetes</taxon>
        <taxon>Kitasatosporales</taxon>
        <taxon>Streptomycetaceae</taxon>
        <taxon>Streptomyces</taxon>
    </lineage>
</organism>
<keyword evidence="2" id="KW-1133">Transmembrane helix</keyword>
<name>A0ABT5ZP00_9ACTN</name>
<evidence type="ECO:0000256" key="2">
    <source>
        <dbReference type="SAM" id="Phobius"/>
    </source>
</evidence>
<evidence type="ECO:0000313" key="4">
    <source>
        <dbReference type="Proteomes" id="UP001216579"/>
    </source>
</evidence>
<dbReference type="RefSeq" id="WP_276094735.1">
    <property type="nucleotide sequence ID" value="NZ_JARJBC010000013.1"/>
</dbReference>
<keyword evidence="2" id="KW-0472">Membrane</keyword>
<accession>A0ABT5ZP00</accession>
<feature type="transmembrane region" description="Helical" evidence="2">
    <location>
        <begin position="94"/>
        <end position="115"/>
    </location>
</feature>
<dbReference type="EMBL" id="JARJBC010000013">
    <property type="protein sequence ID" value="MDF3291554.1"/>
    <property type="molecule type" value="Genomic_DNA"/>
</dbReference>
<feature type="region of interest" description="Disordered" evidence="1">
    <location>
        <begin position="1"/>
        <end position="73"/>
    </location>
</feature>
<evidence type="ECO:0000313" key="3">
    <source>
        <dbReference type="EMBL" id="MDF3291554.1"/>
    </source>
</evidence>
<feature type="transmembrane region" description="Helical" evidence="2">
    <location>
        <begin position="127"/>
        <end position="146"/>
    </location>
</feature>
<sequence length="154" mass="16665">MSDVAPEGGANGASAELSENEQPAAERGPEINELLQKSVQLDQGPVTRGGQPAVRSTEFVEDVAPAPAGTGTDDFLKIRTQEHMNETRRALAKGMLWMVGILAVFPMVALVFGHWTHFTVDSFRELSLVFTPVVALASAAFGFFFASDDRNRDK</sequence>
<reference evidence="3 4" key="1">
    <citation type="submission" date="2023-03" db="EMBL/GenBank/DDBJ databases">
        <title>Draft genome sequence of Streptomyces sp. RB6PN23 isolated from peat swamp forest in Thailand.</title>
        <authorList>
            <person name="Klaysubun C."/>
            <person name="Duangmal K."/>
        </authorList>
    </citation>
    <scope>NUCLEOTIDE SEQUENCE [LARGE SCALE GENOMIC DNA]</scope>
    <source>
        <strain evidence="3 4">RB6PN23</strain>
    </source>
</reference>
<comment type="caution">
    <text evidence="3">The sequence shown here is derived from an EMBL/GenBank/DDBJ whole genome shotgun (WGS) entry which is preliminary data.</text>
</comment>